<name>A0A8T2UDJ0_CERRI</name>
<dbReference type="Proteomes" id="UP000825935">
    <property type="component" value="Chromosome 6"/>
</dbReference>
<dbReference type="PANTHER" id="PTHR45856">
    <property type="entry name" value="ALPHA/BETA-HYDROLASES SUPERFAMILY PROTEIN"/>
    <property type="match status" value="1"/>
</dbReference>
<dbReference type="Pfam" id="PF01764">
    <property type="entry name" value="Lipase_3"/>
    <property type="match status" value="1"/>
</dbReference>
<dbReference type="InterPro" id="IPR051218">
    <property type="entry name" value="Sec_MonoDiacylglyc_Lipase"/>
</dbReference>
<organism evidence="2 3">
    <name type="scientific">Ceratopteris richardii</name>
    <name type="common">Triangle waterfern</name>
    <dbReference type="NCBI Taxonomy" id="49495"/>
    <lineage>
        <taxon>Eukaryota</taxon>
        <taxon>Viridiplantae</taxon>
        <taxon>Streptophyta</taxon>
        <taxon>Embryophyta</taxon>
        <taxon>Tracheophyta</taxon>
        <taxon>Polypodiopsida</taxon>
        <taxon>Polypodiidae</taxon>
        <taxon>Polypodiales</taxon>
        <taxon>Pteridineae</taxon>
        <taxon>Pteridaceae</taxon>
        <taxon>Parkerioideae</taxon>
        <taxon>Ceratopteris</taxon>
    </lineage>
</organism>
<evidence type="ECO:0000259" key="1">
    <source>
        <dbReference type="Pfam" id="PF01764"/>
    </source>
</evidence>
<dbReference type="SUPFAM" id="SSF53474">
    <property type="entry name" value="alpha/beta-Hydrolases"/>
    <property type="match status" value="1"/>
</dbReference>
<keyword evidence="3" id="KW-1185">Reference proteome</keyword>
<dbReference type="InterPro" id="IPR029058">
    <property type="entry name" value="AB_hydrolase_fold"/>
</dbReference>
<feature type="domain" description="Fungal lipase-type" evidence="1">
    <location>
        <begin position="132"/>
        <end position="292"/>
    </location>
</feature>
<protein>
    <recommendedName>
        <fullName evidence="1">Fungal lipase-type domain-containing protein</fullName>
    </recommendedName>
</protein>
<dbReference type="AlphaFoldDB" id="A0A8T2UDJ0"/>
<gene>
    <name evidence="2" type="ORF">KP509_06G011900</name>
</gene>
<accession>A0A8T2UDJ0</accession>
<dbReference type="GO" id="GO:0006629">
    <property type="term" value="P:lipid metabolic process"/>
    <property type="evidence" value="ECO:0007669"/>
    <property type="project" value="InterPro"/>
</dbReference>
<comment type="caution">
    <text evidence="2">The sequence shown here is derived from an EMBL/GenBank/DDBJ whole genome shotgun (WGS) entry which is preliminary data.</text>
</comment>
<dbReference type="CDD" id="cd00519">
    <property type="entry name" value="Lipase_3"/>
    <property type="match status" value="1"/>
</dbReference>
<evidence type="ECO:0000313" key="2">
    <source>
        <dbReference type="EMBL" id="KAH7434331.1"/>
    </source>
</evidence>
<dbReference type="InterPro" id="IPR002921">
    <property type="entry name" value="Fungal_lipase-type"/>
</dbReference>
<proteinExistence type="predicted"/>
<evidence type="ECO:0000313" key="3">
    <source>
        <dbReference type="Proteomes" id="UP000825935"/>
    </source>
</evidence>
<reference evidence="2" key="1">
    <citation type="submission" date="2021-08" db="EMBL/GenBank/DDBJ databases">
        <title>WGS assembly of Ceratopteris richardii.</title>
        <authorList>
            <person name="Marchant D.B."/>
            <person name="Chen G."/>
            <person name="Jenkins J."/>
            <person name="Shu S."/>
            <person name="Leebens-Mack J."/>
            <person name="Grimwood J."/>
            <person name="Schmutz J."/>
            <person name="Soltis P."/>
            <person name="Soltis D."/>
            <person name="Chen Z.-H."/>
        </authorList>
    </citation>
    <scope>NUCLEOTIDE SEQUENCE</scope>
    <source>
        <strain evidence="2">Whitten #5841</strain>
        <tissue evidence="2">Leaf</tissue>
    </source>
</reference>
<sequence>MSSFFKLGLNAAKDLAKLAKDELKEPLHRHLLGNEDYDLISFDGKGKIIESDDDADKEDPETLQSRVSEIHPLLKLAMEAYSDNSLAGNPKFPFVRKSRLVTDVKQQSEFFLGLRTDTQVHVCLLEDGSLAFVFRGTETLRLRSILHDMATDALKIQVPLIHYNGSEDIVYDGSREQIKVHKGFLLALHDVTKTSRKDENIRLVADGLGAHADNVRRVICIGHSLGGALATLCAHWCRHVGYPRAEIWCVTIGSPRVGNHNFAADFKYRVVTKKRSYRVVNKGDIISHVPRISVACPYKHVCGRIHLLPDSNRKGKIAMVTGRSGFLIPRITHHFPLSYAKTITKALGTLSNPQHLRLPPPQNSE</sequence>
<dbReference type="EMBL" id="CM035411">
    <property type="protein sequence ID" value="KAH7434331.1"/>
    <property type="molecule type" value="Genomic_DNA"/>
</dbReference>
<dbReference type="PANTHER" id="PTHR45856:SF24">
    <property type="entry name" value="FUNGAL LIPASE-LIKE DOMAIN-CONTAINING PROTEIN"/>
    <property type="match status" value="1"/>
</dbReference>
<dbReference type="Gene3D" id="3.40.50.1820">
    <property type="entry name" value="alpha/beta hydrolase"/>
    <property type="match status" value="1"/>
</dbReference>
<dbReference type="OrthoDB" id="426718at2759"/>